<accession>A0AAU9JTX1</accession>
<dbReference type="Proteomes" id="UP001162131">
    <property type="component" value="Unassembled WGS sequence"/>
</dbReference>
<gene>
    <name evidence="2" type="ORF">BSTOLATCC_MIC51261</name>
</gene>
<comment type="caution">
    <text evidence="2">The sequence shown here is derived from an EMBL/GenBank/DDBJ whole genome shotgun (WGS) entry which is preliminary data.</text>
</comment>
<feature type="domain" description="Reverse transcriptase" evidence="1">
    <location>
        <begin position="65"/>
        <end position="316"/>
    </location>
</feature>
<dbReference type="SUPFAM" id="SSF56672">
    <property type="entry name" value="DNA/RNA polymerases"/>
    <property type="match status" value="1"/>
</dbReference>
<reference evidence="2" key="1">
    <citation type="submission" date="2021-09" db="EMBL/GenBank/DDBJ databases">
        <authorList>
            <consortium name="AG Swart"/>
            <person name="Singh M."/>
            <person name="Singh A."/>
            <person name="Seah K."/>
            <person name="Emmerich C."/>
        </authorList>
    </citation>
    <scope>NUCLEOTIDE SEQUENCE</scope>
    <source>
        <strain evidence="2">ATCC30299</strain>
    </source>
</reference>
<sequence length="331" mass="37958">MYDGSMLRKPKLSGVSYHEVIEGEVEKELRWIKNGKAVGPDEIAGELLKYGGHMVKERIIELIMKMWKEEEIPAYMKQAKVFLIPKCEGDVRPQNLRPITVVNSVFKLFDKVFTSRLTQDILNKNIMHQSQGGFTRDRCCIDQIFILETIIESRRKEAKDTYCAFLDLRKAFDSIDRNILIETMVSRGVDRKLIAIAAAMMDEEESMVVMNGELYGPMKIKRGVRQGGCSSPVCFNFFPNEIDDIGLGVQIGEGRRVGILLYADDIVLIAENAGMLRKLIDIADNWAKKYCIKINQDKSEIVVFGKSKVKWMQRLKEWLCRKHKAIDILDL</sequence>
<dbReference type="CDD" id="cd01650">
    <property type="entry name" value="RT_nLTR_like"/>
    <property type="match status" value="1"/>
</dbReference>
<dbReference type="PROSITE" id="PS50878">
    <property type="entry name" value="RT_POL"/>
    <property type="match status" value="1"/>
</dbReference>
<protein>
    <recommendedName>
        <fullName evidence="1">Reverse transcriptase domain-containing protein</fullName>
    </recommendedName>
</protein>
<evidence type="ECO:0000313" key="2">
    <source>
        <dbReference type="EMBL" id="CAG9330315.1"/>
    </source>
</evidence>
<dbReference type="Pfam" id="PF00078">
    <property type="entry name" value="RVT_1"/>
    <property type="match status" value="1"/>
</dbReference>
<name>A0AAU9JTX1_9CILI</name>
<dbReference type="InterPro" id="IPR000477">
    <property type="entry name" value="RT_dom"/>
</dbReference>
<organism evidence="2 3">
    <name type="scientific">Blepharisma stoltei</name>
    <dbReference type="NCBI Taxonomy" id="1481888"/>
    <lineage>
        <taxon>Eukaryota</taxon>
        <taxon>Sar</taxon>
        <taxon>Alveolata</taxon>
        <taxon>Ciliophora</taxon>
        <taxon>Postciliodesmatophora</taxon>
        <taxon>Heterotrichea</taxon>
        <taxon>Heterotrichida</taxon>
        <taxon>Blepharismidae</taxon>
        <taxon>Blepharisma</taxon>
    </lineage>
</organism>
<evidence type="ECO:0000313" key="3">
    <source>
        <dbReference type="Proteomes" id="UP001162131"/>
    </source>
</evidence>
<keyword evidence="3" id="KW-1185">Reference proteome</keyword>
<dbReference type="EMBL" id="CAJZBQ010000051">
    <property type="protein sequence ID" value="CAG9330315.1"/>
    <property type="molecule type" value="Genomic_DNA"/>
</dbReference>
<dbReference type="PANTHER" id="PTHR19446">
    <property type="entry name" value="REVERSE TRANSCRIPTASES"/>
    <property type="match status" value="1"/>
</dbReference>
<dbReference type="AlphaFoldDB" id="A0AAU9JTX1"/>
<evidence type="ECO:0000259" key="1">
    <source>
        <dbReference type="PROSITE" id="PS50878"/>
    </source>
</evidence>
<dbReference type="InterPro" id="IPR043502">
    <property type="entry name" value="DNA/RNA_pol_sf"/>
</dbReference>
<proteinExistence type="predicted"/>